<protein>
    <recommendedName>
        <fullName evidence="2">Reverse transcriptase domain-containing protein</fullName>
    </recommendedName>
</protein>
<dbReference type="SUPFAM" id="SSF56672">
    <property type="entry name" value="DNA/RNA polymerases"/>
    <property type="match status" value="1"/>
</dbReference>
<name>A0AA38WNX0_9ASTR</name>
<dbReference type="AlphaFoldDB" id="A0AA38WNX0"/>
<dbReference type="Pfam" id="PF00078">
    <property type="entry name" value="RVT_1"/>
    <property type="match status" value="1"/>
</dbReference>
<evidence type="ECO:0000259" key="2">
    <source>
        <dbReference type="Pfam" id="PF00078"/>
    </source>
</evidence>
<dbReference type="Proteomes" id="UP001172457">
    <property type="component" value="Chromosome 3"/>
</dbReference>
<feature type="region of interest" description="Disordered" evidence="1">
    <location>
        <begin position="526"/>
        <end position="545"/>
    </location>
</feature>
<dbReference type="PANTHER" id="PTHR46890:SF50">
    <property type="entry name" value="RNA-DIRECTED DNA POLYMERASE, EUKARYOTA, REVERSE TRANSCRIPTASE ZINC-BINDING DOMAIN PROTEIN-RELATED"/>
    <property type="match status" value="1"/>
</dbReference>
<dbReference type="CDD" id="cd01650">
    <property type="entry name" value="RT_nLTR_like"/>
    <property type="match status" value="1"/>
</dbReference>
<evidence type="ECO:0000256" key="1">
    <source>
        <dbReference type="SAM" id="MobiDB-lite"/>
    </source>
</evidence>
<feature type="domain" description="Reverse transcriptase" evidence="2">
    <location>
        <begin position="153"/>
        <end position="270"/>
    </location>
</feature>
<dbReference type="InterPro" id="IPR043502">
    <property type="entry name" value="DNA/RNA_pol_sf"/>
</dbReference>
<organism evidence="3 4">
    <name type="scientific">Centaurea solstitialis</name>
    <name type="common">yellow star-thistle</name>
    <dbReference type="NCBI Taxonomy" id="347529"/>
    <lineage>
        <taxon>Eukaryota</taxon>
        <taxon>Viridiplantae</taxon>
        <taxon>Streptophyta</taxon>
        <taxon>Embryophyta</taxon>
        <taxon>Tracheophyta</taxon>
        <taxon>Spermatophyta</taxon>
        <taxon>Magnoliopsida</taxon>
        <taxon>eudicotyledons</taxon>
        <taxon>Gunneridae</taxon>
        <taxon>Pentapetalae</taxon>
        <taxon>asterids</taxon>
        <taxon>campanulids</taxon>
        <taxon>Asterales</taxon>
        <taxon>Asteraceae</taxon>
        <taxon>Carduoideae</taxon>
        <taxon>Cardueae</taxon>
        <taxon>Centaureinae</taxon>
        <taxon>Centaurea</taxon>
    </lineage>
</organism>
<dbReference type="PANTHER" id="PTHR46890">
    <property type="entry name" value="NON-LTR RETROLELEMENT REVERSE TRANSCRIPTASE-LIKE PROTEIN-RELATED"/>
    <property type="match status" value="1"/>
</dbReference>
<reference evidence="3" key="1">
    <citation type="submission" date="2023-03" db="EMBL/GenBank/DDBJ databases">
        <title>Chromosome-scale reference genome and RAD-based genetic map of yellow starthistle (Centaurea solstitialis) reveal putative structural variation and QTLs associated with invader traits.</title>
        <authorList>
            <person name="Reatini B."/>
            <person name="Cang F.A."/>
            <person name="Jiang Q."/>
            <person name="Mckibben M.T.W."/>
            <person name="Barker M.S."/>
            <person name="Rieseberg L.H."/>
            <person name="Dlugosch K.M."/>
        </authorList>
    </citation>
    <scope>NUCLEOTIDE SEQUENCE</scope>
    <source>
        <strain evidence="3">CAN-66</strain>
        <tissue evidence="3">Leaf</tissue>
    </source>
</reference>
<evidence type="ECO:0000313" key="4">
    <source>
        <dbReference type="Proteomes" id="UP001172457"/>
    </source>
</evidence>
<dbReference type="EMBL" id="JARYMX010000003">
    <property type="protein sequence ID" value="KAJ9555396.1"/>
    <property type="molecule type" value="Genomic_DNA"/>
</dbReference>
<dbReference type="InterPro" id="IPR052343">
    <property type="entry name" value="Retrotransposon-Effector_Assoc"/>
</dbReference>
<keyword evidence="4" id="KW-1185">Reference proteome</keyword>
<gene>
    <name evidence="3" type="ORF">OSB04_010010</name>
</gene>
<proteinExistence type="predicted"/>
<comment type="caution">
    <text evidence="3">The sequence shown here is derived from an EMBL/GenBank/DDBJ whole genome shotgun (WGS) entry which is preliminary data.</text>
</comment>
<evidence type="ECO:0000313" key="3">
    <source>
        <dbReference type="EMBL" id="KAJ9555396.1"/>
    </source>
</evidence>
<sequence length="555" mass="63113">MRPEEKPTFNSSKTKRISREDASSLEAPFDETEVWQAIRDCGSSKSPGPDGFSFGFVKKFWEIMREDFMKALRWFWDKEALGSGCNPSFLTLIPKVTNPLGLSDFRPISLIGVLYKVVAKVLAQRVKKVIGKVVSEPQSAFVKGRNILDGIGWIAACLKSSSMSVLVNGSPTKEFLMGKGLRQGDPLASFLFLLVAENLHLLVEEAKEKGHFEGLSIGNDGLEISHLQYAYDAIFFAKWSVRNIRNLIKILECFHAISGLKINMRKSKIFGLGVQDAEVQDWARGVGCVGGSFPFSNKKLNWRPVVEKVRSRLASWKARMISFGGRLILVKSGRGETSNKAHAWVKWDLCVKPFDKGGINIGCIKDMNRALLAKWWWRFRVDDKSLWGRGVWTVSDSFRKVVGEGRDTRFWKDCWLGDKPLEVDFPRLSRLESNPGVRIWDRGDWVEGVWVWKWSWSRDPRGRALGKLESLERKLSGWCPVRDKDTWGWDLDPGKGFSVQKLRQSLAIRGVGSVLGIRATIQAQRNKQKPRFPIEDPIPNTNRHNQRKFSNFTFC</sequence>
<feature type="region of interest" description="Disordered" evidence="1">
    <location>
        <begin position="1"/>
        <end position="28"/>
    </location>
</feature>
<accession>A0AA38WNX0</accession>
<dbReference type="InterPro" id="IPR000477">
    <property type="entry name" value="RT_dom"/>
</dbReference>